<dbReference type="OrthoDB" id="4533185at2"/>
<dbReference type="EMBL" id="SMKY01000081">
    <property type="protein sequence ID" value="TDD81161.1"/>
    <property type="molecule type" value="Genomic_DNA"/>
</dbReference>
<protein>
    <recommendedName>
        <fullName evidence="3">DUF4145 domain-containing protein</fullName>
    </recommendedName>
</protein>
<proteinExistence type="predicted"/>
<dbReference type="AlphaFoldDB" id="A0A4R5B5P4"/>
<accession>A0A4R5B5P4</accession>
<dbReference type="Proteomes" id="UP000295578">
    <property type="component" value="Unassembled WGS sequence"/>
</dbReference>
<keyword evidence="2" id="KW-1185">Reference proteome</keyword>
<sequence length="194" mass="21233">MVAEKLAPKFAQDEIRTEFAKLREMTRSAGFDLRPEFSSEGVEALVRVRLLPLEEPKIPLSEEITALEADFARLGLDVATTCYQQAVDSFVDGRFLAANGQLRSMFEAVVIHFAVVNGFNSTQQGDGGRAIGYLKDKGFPPPDDGGNFIHGLWKITHTSGPHPGTTDAGEVHFRMLAITGAARYLIDRFAPPTP</sequence>
<evidence type="ECO:0000313" key="2">
    <source>
        <dbReference type="Proteomes" id="UP000295578"/>
    </source>
</evidence>
<comment type="caution">
    <text evidence="1">The sequence shown here is derived from an EMBL/GenBank/DDBJ whole genome shotgun (WGS) entry which is preliminary data.</text>
</comment>
<gene>
    <name evidence="1" type="ORF">E1293_19205</name>
</gene>
<evidence type="ECO:0000313" key="1">
    <source>
        <dbReference type="EMBL" id="TDD81161.1"/>
    </source>
</evidence>
<evidence type="ECO:0008006" key="3">
    <source>
        <dbReference type="Google" id="ProtNLM"/>
    </source>
</evidence>
<organism evidence="1 2">
    <name type="scientific">Actinomadura darangshiensis</name>
    <dbReference type="NCBI Taxonomy" id="705336"/>
    <lineage>
        <taxon>Bacteria</taxon>
        <taxon>Bacillati</taxon>
        <taxon>Actinomycetota</taxon>
        <taxon>Actinomycetes</taxon>
        <taxon>Streptosporangiales</taxon>
        <taxon>Thermomonosporaceae</taxon>
        <taxon>Actinomadura</taxon>
    </lineage>
</organism>
<name>A0A4R5B5P4_9ACTN</name>
<reference evidence="1 2" key="1">
    <citation type="submission" date="2019-03" db="EMBL/GenBank/DDBJ databases">
        <title>Draft genome sequences of novel Actinobacteria.</title>
        <authorList>
            <person name="Sahin N."/>
            <person name="Ay H."/>
            <person name="Saygin H."/>
        </authorList>
    </citation>
    <scope>NUCLEOTIDE SEQUENCE [LARGE SCALE GENOMIC DNA]</scope>
    <source>
        <strain evidence="1 2">DSM 45941</strain>
    </source>
</reference>